<protein>
    <submittedName>
        <fullName evidence="1">Uncharacterized protein</fullName>
    </submittedName>
</protein>
<accession>A0A2N9YDD2</accession>
<evidence type="ECO:0000313" key="1">
    <source>
        <dbReference type="EMBL" id="AUI68474.1"/>
    </source>
</evidence>
<sequence length="393" mass="44406">MDVLLHASPSPKMYQRTQNPLQIAVLGVDKQARHLLELVFKGPGHGNFMLVDNINLAEAGIFDRDSINAETVWKEYRHQNPHLPTIVLALQAPADLDKASSFVKKPIEIDKLLTALTQLKQQAFSSTTIPPVVAPLIAEPEHDVRLASTLALEQEEEHLHILCGHTEDINPTIPDTYQRVYYNPQNYLQGFFEKAFAQARQLQAPALLLQGFAEPVIILPDEEVILFSKNFTDSKLRTMTLMPLSNTTRLRTAPLAQKELEQLLNKEQFNRQALESFLWKITLWTARGRIPEGTDINKAVTLTHWPNFTRLELTPHAMEITAIWVTQSCTLIETANLLNIRQRYVFALYSAATAIKLTNQEKRTEQIPSDAPATPPATRGLLQRVLSHLRGKL</sequence>
<gene>
    <name evidence="1" type="ORF">BLE401_06975</name>
</gene>
<dbReference type="AlphaFoldDB" id="A0A2N9YDD2"/>
<keyword evidence="2" id="KW-1185">Reference proteome</keyword>
<evidence type="ECO:0000313" key="2">
    <source>
        <dbReference type="Proteomes" id="UP000234271"/>
    </source>
</evidence>
<dbReference type="OrthoDB" id="3212305at2"/>
<proteinExistence type="predicted"/>
<dbReference type="RefSeq" id="WP_062154944.1">
    <property type="nucleotide sequence ID" value="NZ_CP012373.2"/>
</dbReference>
<name>A0A2N9YDD2_9GAMM</name>
<organism evidence="1 2">
    <name type="scientific">Beggiatoa leptomitoformis</name>
    <dbReference type="NCBI Taxonomy" id="288004"/>
    <lineage>
        <taxon>Bacteria</taxon>
        <taxon>Pseudomonadati</taxon>
        <taxon>Pseudomonadota</taxon>
        <taxon>Gammaproteobacteria</taxon>
        <taxon>Thiotrichales</taxon>
        <taxon>Thiotrichaceae</taxon>
        <taxon>Beggiatoa</taxon>
    </lineage>
</organism>
<dbReference type="Proteomes" id="UP000234271">
    <property type="component" value="Chromosome"/>
</dbReference>
<dbReference type="EMBL" id="CP018889">
    <property type="protein sequence ID" value="AUI68474.1"/>
    <property type="molecule type" value="Genomic_DNA"/>
</dbReference>
<dbReference type="KEGG" id="blep:AL038_17250"/>
<reference evidence="2" key="1">
    <citation type="submission" date="2016-12" db="EMBL/GenBank/DDBJ databases">
        <title>Complete Genome Sequence of Beggiatoa leptomitiformis D-401.</title>
        <authorList>
            <person name="Fomenkov A."/>
            <person name="Vincze T."/>
            <person name="Grabovich M."/>
            <person name="Anton B.P."/>
            <person name="Dubinina G."/>
            <person name="Orlova M."/>
            <person name="Belousova E."/>
            <person name="Roberts R.J."/>
        </authorList>
    </citation>
    <scope>NUCLEOTIDE SEQUENCE [LARGE SCALE GENOMIC DNA]</scope>
    <source>
        <strain evidence="2">D-401</strain>
    </source>
</reference>
<dbReference type="STRING" id="288004.AL038_17250"/>